<sequence length="100" mass="10915">SSVLFSSTEQDLPVCCIPDRNKASHKNQPHEMSYCRNAHEYPEFLSSYLGHSNWVTYECAPGHLSLQGISDCDGCGAFFASDVGVLFGEKESSSSYVAAD</sequence>
<dbReference type="EMBL" id="JAXCGZ010011734">
    <property type="protein sequence ID" value="KAK7074201.1"/>
    <property type="molecule type" value="Genomic_DNA"/>
</dbReference>
<name>A0AAN8X130_HALRR</name>
<evidence type="ECO:0000313" key="1">
    <source>
        <dbReference type="EMBL" id="KAK7074201.1"/>
    </source>
</evidence>
<dbReference type="Proteomes" id="UP001381693">
    <property type="component" value="Unassembled WGS sequence"/>
</dbReference>
<reference evidence="1 2" key="1">
    <citation type="submission" date="2023-11" db="EMBL/GenBank/DDBJ databases">
        <title>Halocaridina rubra genome assembly.</title>
        <authorList>
            <person name="Smith C."/>
        </authorList>
    </citation>
    <scope>NUCLEOTIDE SEQUENCE [LARGE SCALE GENOMIC DNA]</scope>
    <source>
        <strain evidence="1">EP-1</strain>
        <tissue evidence="1">Whole</tissue>
    </source>
</reference>
<gene>
    <name evidence="1" type="ORF">SK128_018034</name>
</gene>
<dbReference type="AlphaFoldDB" id="A0AAN8X130"/>
<accession>A0AAN8X130</accession>
<protein>
    <submittedName>
        <fullName evidence="1">Uncharacterized protein</fullName>
    </submittedName>
</protein>
<comment type="caution">
    <text evidence="1">The sequence shown here is derived from an EMBL/GenBank/DDBJ whole genome shotgun (WGS) entry which is preliminary data.</text>
</comment>
<organism evidence="1 2">
    <name type="scientific">Halocaridina rubra</name>
    <name type="common">Hawaiian red shrimp</name>
    <dbReference type="NCBI Taxonomy" id="373956"/>
    <lineage>
        <taxon>Eukaryota</taxon>
        <taxon>Metazoa</taxon>
        <taxon>Ecdysozoa</taxon>
        <taxon>Arthropoda</taxon>
        <taxon>Crustacea</taxon>
        <taxon>Multicrustacea</taxon>
        <taxon>Malacostraca</taxon>
        <taxon>Eumalacostraca</taxon>
        <taxon>Eucarida</taxon>
        <taxon>Decapoda</taxon>
        <taxon>Pleocyemata</taxon>
        <taxon>Caridea</taxon>
        <taxon>Atyoidea</taxon>
        <taxon>Atyidae</taxon>
        <taxon>Halocaridina</taxon>
    </lineage>
</organism>
<feature type="non-terminal residue" evidence="1">
    <location>
        <position position="1"/>
    </location>
</feature>
<keyword evidence="2" id="KW-1185">Reference proteome</keyword>
<evidence type="ECO:0000313" key="2">
    <source>
        <dbReference type="Proteomes" id="UP001381693"/>
    </source>
</evidence>
<proteinExistence type="predicted"/>